<dbReference type="Gene3D" id="3.30.420.40">
    <property type="match status" value="1"/>
</dbReference>
<dbReference type="GO" id="GO:0016787">
    <property type="term" value="F:hydrolase activity"/>
    <property type="evidence" value="ECO:0007669"/>
    <property type="project" value="UniProtKB-KW"/>
</dbReference>
<dbReference type="PANTHER" id="PTHR30005">
    <property type="entry name" value="EXOPOLYPHOSPHATASE"/>
    <property type="match status" value="1"/>
</dbReference>
<accession>A0A398CSU7</accession>
<comment type="similarity">
    <text evidence="1">Belongs to the GppA/Ppx family.</text>
</comment>
<dbReference type="OrthoDB" id="9807195at2"/>
<dbReference type="InterPro" id="IPR030673">
    <property type="entry name" value="PyroPPase_GppA_Ppx"/>
</dbReference>
<feature type="domain" description="Ppx/GppA phosphatase C-terminal" evidence="4">
    <location>
        <begin position="330"/>
        <end position="474"/>
    </location>
</feature>
<keyword evidence="6" id="KW-1185">Reference proteome</keyword>
<evidence type="ECO:0000256" key="2">
    <source>
        <dbReference type="ARBA" id="ARBA00022801"/>
    </source>
</evidence>
<dbReference type="Proteomes" id="UP000266340">
    <property type="component" value="Unassembled WGS sequence"/>
</dbReference>
<reference evidence="5 6" key="1">
    <citation type="submission" date="2018-09" db="EMBL/GenBank/DDBJ databases">
        <title>Cohnella cavernae sp. nov., isolated from a karst cave.</title>
        <authorList>
            <person name="Zhu H."/>
        </authorList>
    </citation>
    <scope>NUCLEOTIDE SEQUENCE [LARGE SCALE GENOMIC DNA]</scope>
    <source>
        <strain evidence="5 6">K2E09-144</strain>
    </source>
</reference>
<evidence type="ECO:0000259" key="4">
    <source>
        <dbReference type="Pfam" id="PF21447"/>
    </source>
</evidence>
<dbReference type="InterPro" id="IPR043129">
    <property type="entry name" value="ATPase_NBD"/>
</dbReference>
<dbReference type="Pfam" id="PF02541">
    <property type="entry name" value="Ppx-GppA"/>
    <property type="match status" value="1"/>
</dbReference>
<dbReference type="PANTHER" id="PTHR30005:SF0">
    <property type="entry name" value="RETROGRADE REGULATION PROTEIN 2"/>
    <property type="match status" value="1"/>
</dbReference>
<evidence type="ECO:0000313" key="5">
    <source>
        <dbReference type="EMBL" id="RIE02887.1"/>
    </source>
</evidence>
<dbReference type="EMBL" id="QXJM01000039">
    <property type="protein sequence ID" value="RIE02887.1"/>
    <property type="molecule type" value="Genomic_DNA"/>
</dbReference>
<dbReference type="AlphaFoldDB" id="A0A398CSU7"/>
<sequence length="510" mass="55919">MGSSSVTGIIDIGSNTVRLGVYQLTEGGAHRVIDQGRFAARLSQRLTPEGLLPEEAVEELVEVLRHYRQICLKHGATRIRAVATAAIRQAANRDNLLRYLKAATGVEVELLSGDEEARIGSEAMTRTMNVQDGFVVDIGGGSTELSLLRDGRLVSSVSFPIGCVNTAGRHALGDDPVPLTKLQDMQEEMRALLQRHSWTTQHPGLALIGLGGTVRALAKLRQRESDYPFPLLHGYEMSDSEVEDSLHKLADIPVDKRRKLPGLSKDRGDVIVPGLALLLAVIREIGSTRLIVCGAGLRDGLFLETCVPRSRRETDETAAAGERVNQVLEESIRNLTALYPTAPEEHLSQVSRLAVTMFDVLAPDREIPSDMRLLLASAARLFRIGAVIDFNNCADHTFYMLVHTHWNGMSHREILLTAAIASYRGTNSLRRQLSPYRSILSEGDMEAVSKLGALLQLASALDRSESQAIRSLEMVILSGKLLLAALADHPLPVERLEVESLGKDFRKAWD</sequence>
<feature type="domain" description="Ppx/GppA phosphatase N-terminal" evidence="3">
    <location>
        <begin position="27"/>
        <end position="304"/>
    </location>
</feature>
<protein>
    <submittedName>
        <fullName evidence="5">Ppx/GppA family phosphatase</fullName>
    </submittedName>
</protein>
<evidence type="ECO:0000256" key="1">
    <source>
        <dbReference type="ARBA" id="ARBA00007125"/>
    </source>
</evidence>
<dbReference type="CDD" id="cd24052">
    <property type="entry name" value="ASKHA_NBD_HpPPX-GppA-like"/>
    <property type="match status" value="1"/>
</dbReference>
<dbReference type="PIRSF" id="PIRSF001267">
    <property type="entry name" value="Pyrophosphatase_GppA_Ppx"/>
    <property type="match status" value="1"/>
</dbReference>
<dbReference type="SUPFAM" id="SSF109604">
    <property type="entry name" value="HD-domain/PDEase-like"/>
    <property type="match status" value="1"/>
</dbReference>
<gene>
    <name evidence="5" type="ORF">D3H35_19925</name>
</gene>
<dbReference type="SUPFAM" id="SSF53067">
    <property type="entry name" value="Actin-like ATPase domain"/>
    <property type="match status" value="2"/>
</dbReference>
<dbReference type="Gene3D" id="1.10.3210.10">
    <property type="entry name" value="Hypothetical protein af1432"/>
    <property type="match status" value="1"/>
</dbReference>
<name>A0A398CSU7_9BACL</name>
<proteinExistence type="inferred from homology"/>
<dbReference type="InterPro" id="IPR048950">
    <property type="entry name" value="Ppx_GppA_C"/>
</dbReference>
<dbReference type="Gene3D" id="3.30.420.150">
    <property type="entry name" value="Exopolyphosphatase. Domain 2"/>
    <property type="match status" value="1"/>
</dbReference>
<organism evidence="5 6">
    <name type="scientific">Cohnella faecalis</name>
    <dbReference type="NCBI Taxonomy" id="2315694"/>
    <lineage>
        <taxon>Bacteria</taxon>
        <taxon>Bacillati</taxon>
        <taxon>Bacillota</taxon>
        <taxon>Bacilli</taxon>
        <taxon>Bacillales</taxon>
        <taxon>Paenibacillaceae</taxon>
        <taxon>Cohnella</taxon>
    </lineage>
</organism>
<dbReference type="Pfam" id="PF21447">
    <property type="entry name" value="Ppx-GppA_III"/>
    <property type="match status" value="1"/>
</dbReference>
<dbReference type="InterPro" id="IPR050273">
    <property type="entry name" value="GppA/Ppx_hydrolase"/>
</dbReference>
<evidence type="ECO:0000259" key="3">
    <source>
        <dbReference type="Pfam" id="PF02541"/>
    </source>
</evidence>
<dbReference type="InterPro" id="IPR003695">
    <property type="entry name" value="Ppx_GppA_N"/>
</dbReference>
<dbReference type="GO" id="GO:0006357">
    <property type="term" value="P:regulation of transcription by RNA polymerase II"/>
    <property type="evidence" value="ECO:0007669"/>
    <property type="project" value="TreeGrafter"/>
</dbReference>
<comment type="caution">
    <text evidence="5">The sequence shown here is derived from an EMBL/GenBank/DDBJ whole genome shotgun (WGS) entry which is preliminary data.</text>
</comment>
<keyword evidence="2" id="KW-0378">Hydrolase</keyword>
<dbReference type="RefSeq" id="WP_119150916.1">
    <property type="nucleotide sequence ID" value="NZ_QXJM01000039.1"/>
</dbReference>
<evidence type="ECO:0000313" key="6">
    <source>
        <dbReference type="Proteomes" id="UP000266340"/>
    </source>
</evidence>